<dbReference type="Pfam" id="PF00041">
    <property type="entry name" value="fn3"/>
    <property type="match status" value="4"/>
</dbReference>
<dbReference type="SUPFAM" id="SSF52266">
    <property type="entry name" value="SGNH hydrolase"/>
    <property type="match status" value="1"/>
</dbReference>
<dbReference type="InterPro" id="IPR036116">
    <property type="entry name" value="FN3_sf"/>
</dbReference>
<evidence type="ECO:0000256" key="2">
    <source>
        <dbReference type="SAM" id="SignalP"/>
    </source>
</evidence>
<sequence length="1595" mass="175061">MKKIIILFLLFSTTVFSQSYYPLDKEPTSPDDEKPSTPLNLVASNIGTTSVNLNWTAATDNIAVIDYAVYNNGVLLIASTGGTQTNYSLTGLSASTLYTLTVRAIDAAGNTSDNSNTEIFTTSTNTTSPDTQNPTAPLNLVASNITETTVDLSWTAATDNIAVTNYNIYNNGNVLIASIENATNYTLTNLTPDTSYNITIQAIDAAGNQSSNSNNQDFTTEAIDTENPTSPLNLVASNVGNTTVDLSWTAATDNVEVTDYIVYNNGGVLVASTGNVTNYKVIGLSTDTLYNLTIRAIDAANNESGDSNNQEFLTTSGSLDCSEILAQTEVDDFENTYGKLSTSDRYAHDYLVSFLKCEGIWDLLGDVSTCLDNNYYKLKNSVAKNNIQSGDTGVNLNQYNYNDISLTLDYNDIVTTTNELINVGSSKLRLLLNTGSYKYTAFHCGNKALSISHDITINTKRTFVLTSNSNNMAVVTKSGHLIKTNNTNNIGTFASENLKILDPSKLNFYASGKGLDIEQSKKLAIAIKEFNKLMARTNYDEEVGSYEFIGNSITYGYEPPSNKINNNYPNLTSTNILGKTDATWNTSNLGVSGIRLDEVLAEIKSYDKYGLLTRNPNVDTYTIVSLGTNDFLQGRTATQVKADLDTYTSILTAAGNKVLVILPHRSTTYTGDNPGNYNNQAPTFISLVEADINYYGGTNAYDTLVFETGNANYDDTTNSTYWYDGLHPKEAYFALMAPIIAPKLEPIDDNVAPSIPTNFLAVNTTSNTVDLTWNASSDNNGITKYKIYNNGNLIATVAGSITNYTLTGLTANTTYELTIRALDAANNESADSNKQTISTTALTSTDNYTLDQSYKTSAGVYDANDNLLRTLYSNQTQTAGTYDVSDFSWDGKSDDGNDVRAQGDHIKVVANNINANWEGVIGNTSTSFTGNTVIRRYEPYYDALVIDNSIFFAHDYSEKKGSVSALALNALGTLVEVQATANVHPATQRIAYDGNMLYMAGRGGNTSTQRYSFICASTIENLDKKNNWHSFLGETISIYSGVYNVCDIVDDPVNEQKVTGLAVQKNGNKLFIAREQSNSLHVLLKNTGVLLQSLAYNSIKHCKVDNNDDLWIVYDNASGDEIVEKFTVNIVTGALTSTGFTIKGLEDIQSMAFSPDGTTIAIADAKYNGAHQVFGYSTNTGTLSWTLGRNESYAADAKVYDDKFMFRQPNEDYYYYGFVAYESDGSLWVGDRGNYRYQRFNTSRVFTDSVMWFPGIYSLNVDANDNTRVFYEFLEFDVDYSLPLQPGNANKAWKLVNNWGAREPIEAAGLSVDGNVKIRDITTLSNGRTYAFMFNGYPSYALLELVNGGSLRNTGITINNSNFKSNLKPDDKITDAEQIYTGEVRMFETPIVGFDGSNNPILGTRTQWGAYGTATVNLTGPHYSSGEITSNGTYIIFDGNQKNAGDYHLAGYRKGDSKLSWKTLKGVVYGENDNYPLGKNTFDAREGVAYYGNKALAMDDWFIWGYNGEGWQDAQTNYWHMLTEDGLFLYDFGTNNIYGSPAIREGMHGNAFTPQLAKVGNDVYLYNNDEGQHGGIGRWKISNINSIKHFKIKLN</sequence>
<organism evidence="4 5">
    <name type="scientific">Flaviramulus basaltis</name>
    <dbReference type="NCBI Taxonomy" id="369401"/>
    <lineage>
        <taxon>Bacteria</taxon>
        <taxon>Pseudomonadati</taxon>
        <taxon>Bacteroidota</taxon>
        <taxon>Flavobacteriia</taxon>
        <taxon>Flavobacteriales</taxon>
        <taxon>Flavobacteriaceae</taxon>
        <taxon>Flaviramulus</taxon>
    </lineage>
</organism>
<dbReference type="InterPro" id="IPR013830">
    <property type="entry name" value="SGNH_hydro"/>
</dbReference>
<dbReference type="PANTHER" id="PTHR46708:SF2">
    <property type="entry name" value="FIBRONECTIN TYPE-III DOMAIN-CONTAINING PROTEIN"/>
    <property type="match status" value="1"/>
</dbReference>
<keyword evidence="2" id="KW-0732">Signal</keyword>
<dbReference type="Pfam" id="PF13472">
    <property type="entry name" value="Lipase_GDSL_2"/>
    <property type="match status" value="1"/>
</dbReference>
<gene>
    <name evidence="4" type="ORF">SAMN05428642_103533</name>
</gene>
<dbReference type="RefSeq" id="WP_072403128.1">
    <property type="nucleotide sequence ID" value="NZ_FPKV01000003.1"/>
</dbReference>
<dbReference type="EMBL" id="FPKV01000003">
    <property type="protein sequence ID" value="SFZ94045.1"/>
    <property type="molecule type" value="Genomic_DNA"/>
</dbReference>
<accession>A0A1K2INM0</accession>
<dbReference type="Gene3D" id="2.60.40.4070">
    <property type="match status" value="1"/>
</dbReference>
<feature type="domain" description="Fibronectin type-III" evidence="3">
    <location>
        <begin position="37"/>
        <end position="125"/>
    </location>
</feature>
<dbReference type="InterPro" id="IPR050991">
    <property type="entry name" value="ECM_Regulatory_Proteins"/>
</dbReference>
<dbReference type="CDD" id="cd00063">
    <property type="entry name" value="FN3"/>
    <property type="match status" value="4"/>
</dbReference>
<dbReference type="InterPro" id="IPR003961">
    <property type="entry name" value="FN3_dom"/>
</dbReference>
<dbReference type="STRING" id="369401.SAMN05428642_103533"/>
<dbReference type="InterPro" id="IPR036514">
    <property type="entry name" value="SGNH_hydro_sf"/>
</dbReference>
<feature type="domain" description="Fibronectin type-III" evidence="3">
    <location>
        <begin position="230"/>
        <end position="317"/>
    </location>
</feature>
<dbReference type="PROSITE" id="PS50853">
    <property type="entry name" value="FN3"/>
    <property type="match status" value="4"/>
</dbReference>
<dbReference type="GO" id="GO:0016788">
    <property type="term" value="F:hydrolase activity, acting on ester bonds"/>
    <property type="evidence" value="ECO:0007669"/>
    <property type="project" value="UniProtKB-ARBA"/>
</dbReference>
<dbReference type="CDD" id="cd00229">
    <property type="entry name" value="SGNH_hydrolase"/>
    <property type="match status" value="1"/>
</dbReference>
<dbReference type="Gene3D" id="3.40.50.1110">
    <property type="entry name" value="SGNH hydrolase"/>
    <property type="match status" value="1"/>
</dbReference>
<evidence type="ECO:0000313" key="4">
    <source>
        <dbReference type="EMBL" id="SFZ94045.1"/>
    </source>
</evidence>
<evidence type="ECO:0000256" key="1">
    <source>
        <dbReference type="ARBA" id="ARBA00022737"/>
    </source>
</evidence>
<name>A0A1K2INM0_9FLAO</name>
<evidence type="ECO:0000313" key="5">
    <source>
        <dbReference type="Proteomes" id="UP000182544"/>
    </source>
</evidence>
<proteinExistence type="predicted"/>
<protein>
    <submittedName>
        <fullName evidence="4">Lysophospholipase L1</fullName>
    </submittedName>
</protein>
<dbReference type="SUPFAM" id="SSF101898">
    <property type="entry name" value="NHL repeat"/>
    <property type="match status" value="1"/>
</dbReference>
<reference evidence="4 5" key="1">
    <citation type="submission" date="2016-10" db="EMBL/GenBank/DDBJ databases">
        <authorList>
            <person name="de Groot N.N."/>
        </authorList>
    </citation>
    <scope>NUCLEOTIDE SEQUENCE [LARGE SCALE GENOMIC DNA]</scope>
    <source>
        <strain evidence="4 5">DSM 18180</strain>
    </source>
</reference>
<dbReference type="Proteomes" id="UP000182544">
    <property type="component" value="Unassembled WGS sequence"/>
</dbReference>
<dbReference type="SMART" id="SM00060">
    <property type="entry name" value="FN3"/>
    <property type="match status" value="4"/>
</dbReference>
<dbReference type="InterPro" id="IPR013783">
    <property type="entry name" value="Ig-like_fold"/>
</dbReference>
<feature type="domain" description="Fibronectin type-III" evidence="3">
    <location>
        <begin position="136"/>
        <end position="223"/>
    </location>
</feature>
<keyword evidence="1" id="KW-0677">Repeat</keyword>
<dbReference type="PANTHER" id="PTHR46708">
    <property type="entry name" value="TENASCIN"/>
    <property type="match status" value="1"/>
</dbReference>
<keyword evidence="5" id="KW-1185">Reference proteome</keyword>
<feature type="chain" id="PRO_5009678642" evidence="2">
    <location>
        <begin position="18"/>
        <end position="1595"/>
    </location>
</feature>
<dbReference type="SUPFAM" id="SSF49265">
    <property type="entry name" value="Fibronectin type III"/>
    <property type="match status" value="3"/>
</dbReference>
<evidence type="ECO:0000259" key="3">
    <source>
        <dbReference type="PROSITE" id="PS50853"/>
    </source>
</evidence>
<dbReference type="Gene3D" id="2.60.40.10">
    <property type="entry name" value="Immunoglobulins"/>
    <property type="match status" value="4"/>
</dbReference>
<feature type="signal peptide" evidence="2">
    <location>
        <begin position="1"/>
        <end position="17"/>
    </location>
</feature>
<dbReference type="OrthoDB" id="1440398at2"/>
<feature type="domain" description="Fibronectin type-III" evidence="3">
    <location>
        <begin position="755"/>
        <end position="843"/>
    </location>
</feature>